<dbReference type="Pfam" id="PF13280">
    <property type="entry name" value="WYL"/>
    <property type="match status" value="1"/>
</dbReference>
<dbReference type="PANTHER" id="PTHR34580:SF1">
    <property type="entry name" value="PROTEIN PAFC"/>
    <property type="match status" value="1"/>
</dbReference>
<dbReference type="OrthoDB" id="9815009at2"/>
<dbReference type="AlphaFoldDB" id="F7PWH2"/>
<evidence type="ECO:0000256" key="2">
    <source>
        <dbReference type="ARBA" id="ARBA00023163"/>
    </source>
</evidence>
<dbReference type="PROSITE" id="PS51000">
    <property type="entry name" value="HTH_DEOR_2"/>
    <property type="match status" value="1"/>
</dbReference>
<dbReference type="SUPFAM" id="SSF46785">
    <property type="entry name" value="Winged helix' DNA-binding domain"/>
    <property type="match status" value="1"/>
</dbReference>
<feature type="domain" description="HTH deoR-type" evidence="3">
    <location>
        <begin position="2"/>
        <end position="57"/>
    </location>
</feature>
<dbReference type="InterPro" id="IPR036390">
    <property type="entry name" value="WH_DNA-bd_sf"/>
</dbReference>
<accession>F7PWH2</accession>
<dbReference type="InterPro" id="IPR051534">
    <property type="entry name" value="CBASS_pafABC_assoc_protein"/>
</dbReference>
<dbReference type="InterPro" id="IPR026881">
    <property type="entry name" value="WYL_dom"/>
</dbReference>
<dbReference type="InterPro" id="IPR036388">
    <property type="entry name" value="WH-like_DNA-bd_sf"/>
</dbReference>
<dbReference type="InterPro" id="IPR028349">
    <property type="entry name" value="PafC-like"/>
</dbReference>
<evidence type="ECO:0000313" key="5">
    <source>
        <dbReference type="Proteomes" id="UP000005707"/>
    </source>
</evidence>
<dbReference type="Proteomes" id="UP000005707">
    <property type="component" value="Unassembled WGS sequence"/>
</dbReference>
<dbReference type="PIRSF" id="PIRSF016838">
    <property type="entry name" value="PafC"/>
    <property type="match status" value="1"/>
</dbReference>
<evidence type="ECO:0000256" key="1">
    <source>
        <dbReference type="ARBA" id="ARBA00023015"/>
    </source>
</evidence>
<reference evidence="4 5" key="2">
    <citation type="journal article" date="2013" name="PLoS ONE">
        <title>INDIGO - INtegrated Data Warehouse of MIcrobial GenOmes with Examples from the Red Sea Extremophiles.</title>
        <authorList>
            <person name="Alam I."/>
            <person name="Antunes A."/>
            <person name="Kamau A.A."/>
            <person name="Ba Alawi W."/>
            <person name="Kalkatawi M."/>
            <person name="Stingl U."/>
            <person name="Bajic V.B."/>
        </authorList>
    </citation>
    <scope>NUCLEOTIDE SEQUENCE [LARGE SCALE GENOMIC DNA]</scope>
    <source>
        <strain evidence="4 5">SSD-17B</strain>
    </source>
</reference>
<dbReference type="InterPro" id="IPR013196">
    <property type="entry name" value="HTH_11"/>
</dbReference>
<dbReference type="GO" id="GO:0003700">
    <property type="term" value="F:DNA-binding transcription factor activity"/>
    <property type="evidence" value="ECO:0007669"/>
    <property type="project" value="InterPro"/>
</dbReference>
<dbReference type="Gene3D" id="1.10.10.10">
    <property type="entry name" value="Winged helix-like DNA-binding domain superfamily/Winged helix DNA-binding domain"/>
    <property type="match status" value="1"/>
</dbReference>
<dbReference type="eggNOG" id="COG2378">
    <property type="taxonomic scope" value="Bacteria"/>
</dbReference>
<name>F7PWH2_9MOLU</name>
<dbReference type="PROSITE" id="PS52050">
    <property type="entry name" value="WYL"/>
    <property type="match status" value="1"/>
</dbReference>
<keyword evidence="5" id="KW-1185">Reference proteome</keyword>
<gene>
    <name evidence="4" type="ORF">HLPCO_002132</name>
</gene>
<reference evidence="4 5" key="1">
    <citation type="journal article" date="2011" name="J. Bacteriol.">
        <title>Genome sequence of Haloplasma contractile, an unusual contractile bacterium from a deep-sea anoxic brine lake.</title>
        <authorList>
            <person name="Antunes A."/>
            <person name="Alam I."/>
            <person name="El Dorry H."/>
            <person name="Siam R."/>
            <person name="Robertson A."/>
            <person name="Bajic V.B."/>
            <person name="Stingl U."/>
        </authorList>
    </citation>
    <scope>NUCLEOTIDE SEQUENCE [LARGE SCALE GENOMIC DNA]</scope>
    <source>
        <strain evidence="4 5">SSD-17B</strain>
    </source>
</reference>
<dbReference type="InterPro" id="IPR057727">
    <property type="entry name" value="WCX_dom"/>
</dbReference>
<dbReference type="STRING" id="1033810.HLPCO_002132"/>
<dbReference type="RefSeq" id="WP_008824487.1">
    <property type="nucleotide sequence ID" value="NZ_AFNU02000007.1"/>
</dbReference>
<keyword evidence="1" id="KW-0805">Transcription regulation</keyword>
<dbReference type="InParanoid" id="F7PWH2"/>
<evidence type="ECO:0000259" key="3">
    <source>
        <dbReference type="PROSITE" id="PS51000"/>
    </source>
</evidence>
<dbReference type="InterPro" id="IPR001034">
    <property type="entry name" value="DeoR_HTH"/>
</dbReference>
<keyword evidence="2" id="KW-0804">Transcription</keyword>
<protein>
    <submittedName>
        <fullName evidence="4">Transcriptional regulator DeoR family protein</fullName>
    </submittedName>
</protein>
<dbReference type="Pfam" id="PF25583">
    <property type="entry name" value="WCX"/>
    <property type="match status" value="1"/>
</dbReference>
<organism evidence="4 5">
    <name type="scientific">Haloplasma contractile SSD-17B</name>
    <dbReference type="NCBI Taxonomy" id="1033810"/>
    <lineage>
        <taxon>Bacteria</taxon>
        <taxon>Bacillati</taxon>
        <taxon>Mycoplasmatota</taxon>
        <taxon>Mollicutes</taxon>
        <taxon>Haloplasmatales</taxon>
        <taxon>Haloplasmataceae</taxon>
        <taxon>Haloplasma</taxon>
    </lineage>
</organism>
<dbReference type="PANTHER" id="PTHR34580">
    <property type="match status" value="1"/>
</dbReference>
<evidence type="ECO:0000313" key="4">
    <source>
        <dbReference type="EMBL" id="ERJ11892.1"/>
    </source>
</evidence>
<proteinExistence type="predicted"/>
<dbReference type="EMBL" id="AFNU02000007">
    <property type="protein sequence ID" value="ERJ11892.1"/>
    <property type="molecule type" value="Genomic_DNA"/>
</dbReference>
<sequence length="306" mass="35975">MRVQRLLSILLVLANKKMVTAKELADHFEVSIRTIYRDVEKIGEAGVPIASTSGKGGGFYILDDYHLDNWFFDQKEIEKLMPLVENMRLLFGKNQHYNDIGLKLQHTFKTINHHDQLTINLSHFNMEGELKQYLSEISQGIEEQRLLIIMYINRYLVEEERIIEPIQISYSSGQWYVKAYCRMRNGYRSFKLVRIKTLKLGDHCKSRNHTIEEVNQQLKEGYNENSIKVKLKLLKRLGGHITEHFRKESIITSTNDYYIIEDLFPYDEGLTKFILSLGNSCEVLEPTYLRTEVKTYLNHLISIYKD</sequence>
<comment type="caution">
    <text evidence="4">The sequence shown here is derived from an EMBL/GenBank/DDBJ whole genome shotgun (WGS) entry which is preliminary data.</text>
</comment>
<dbReference type="Pfam" id="PF08279">
    <property type="entry name" value="HTH_11"/>
    <property type="match status" value="1"/>
</dbReference>